<keyword evidence="2" id="KW-0812">Transmembrane</keyword>
<feature type="transmembrane region" description="Helical" evidence="2">
    <location>
        <begin position="292"/>
        <end position="311"/>
    </location>
</feature>
<accession>A0A9P7KDG7</accession>
<proteinExistence type="predicted"/>
<feature type="region of interest" description="Disordered" evidence="1">
    <location>
        <begin position="469"/>
        <end position="492"/>
    </location>
</feature>
<evidence type="ECO:0000256" key="1">
    <source>
        <dbReference type="SAM" id="MobiDB-lite"/>
    </source>
</evidence>
<comment type="caution">
    <text evidence="3">The sequence shown here is derived from an EMBL/GenBank/DDBJ whole genome shotgun (WGS) entry which is preliminary data.</text>
</comment>
<evidence type="ECO:0000313" key="4">
    <source>
        <dbReference type="Proteomes" id="UP000775547"/>
    </source>
</evidence>
<dbReference type="EMBL" id="JABCKV010000005">
    <property type="protein sequence ID" value="KAG5647996.1"/>
    <property type="molecule type" value="Genomic_DNA"/>
</dbReference>
<dbReference type="InterPro" id="IPR026749">
    <property type="entry name" value="Tmem135"/>
</dbReference>
<organism evidence="3 4">
    <name type="scientific">Asterophora parasitica</name>
    <dbReference type="NCBI Taxonomy" id="117018"/>
    <lineage>
        <taxon>Eukaryota</taxon>
        <taxon>Fungi</taxon>
        <taxon>Dikarya</taxon>
        <taxon>Basidiomycota</taxon>
        <taxon>Agaricomycotina</taxon>
        <taxon>Agaricomycetes</taxon>
        <taxon>Agaricomycetidae</taxon>
        <taxon>Agaricales</taxon>
        <taxon>Tricholomatineae</taxon>
        <taxon>Lyophyllaceae</taxon>
        <taxon>Asterophora</taxon>
    </lineage>
</organism>
<feature type="transmembrane region" description="Helical" evidence="2">
    <location>
        <begin position="58"/>
        <end position="81"/>
    </location>
</feature>
<feature type="compositionally biased region" description="Pro residues" evidence="1">
    <location>
        <begin position="483"/>
        <end position="492"/>
    </location>
</feature>
<reference evidence="3" key="1">
    <citation type="submission" date="2020-07" db="EMBL/GenBank/DDBJ databases">
        <authorList>
            <person name="Nieuwenhuis M."/>
            <person name="Van De Peppel L.J.J."/>
        </authorList>
    </citation>
    <scope>NUCLEOTIDE SEQUENCE</scope>
    <source>
        <strain evidence="3">AP01</strain>
        <tissue evidence="3">Mycelium</tissue>
    </source>
</reference>
<evidence type="ECO:0008006" key="5">
    <source>
        <dbReference type="Google" id="ProtNLM"/>
    </source>
</evidence>
<dbReference type="AlphaFoldDB" id="A0A9P7KDG7"/>
<feature type="transmembrane region" description="Helical" evidence="2">
    <location>
        <begin position="12"/>
        <end position="37"/>
    </location>
</feature>
<keyword evidence="2" id="KW-0472">Membrane</keyword>
<evidence type="ECO:0000256" key="2">
    <source>
        <dbReference type="SAM" id="Phobius"/>
    </source>
</evidence>
<name>A0A9P7KDG7_9AGAR</name>
<dbReference type="Proteomes" id="UP000775547">
    <property type="component" value="Unassembled WGS sequence"/>
</dbReference>
<feature type="transmembrane region" description="Helical" evidence="2">
    <location>
        <begin position="323"/>
        <end position="347"/>
    </location>
</feature>
<evidence type="ECO:0000313" key="3">
    <source>
        <dbReference type="EMBL" id="KAG5647996.1"/>
    </source>
</evidence>
<dbReference type="PANTHER" id="PTHR12459:SF15">
    <property type="entry name" value="TRANSMEMBRANE PROTEIN 135"/>
    <property type="match status" value="1"/>
</dbReference>
<reference evidence="3" key="2">
    <citation type="submission" date="2021-10" db="EMBL/GenBank/DDBJ databases">
        <title>Phylogenomics reveals ancestral predisposition of the termite-cultivated fungus Termitomyces towards a domesticated lifestyle.</title>
        <authorList>
            <person name="Auxier B."/>
            <person name="Grum-Grzhimaylo A."/>
            <person name="Cardenas M.E."/>
            <person name="Lodge J.D."/>
            <person name="Laessoe T."/>
            <person name="Pedersen O."/>
            <person name="Smith M.E."/>
            <person name="Kuyper T.W."/>
            <person name="Franco-Molano E.A."/>
            <person name="Baroni T.J."/>
            <person name="Aanen D.K."/>
        </authorList>
    </citation>
    <scope>NUCLEOTIDE SEQUENCE</scope>
    <source>
        <strain evidence="3">AP01</strain>
        <tissue evidence="3">Mycelium</tissue>
    </source>
</reference>
<dbReference type="PANTHER" id="PTHR12459">
    <property type="entry name" value="TRANSMEMBRANE PROTEIN 135-RELATED"/>
    <property type="match status" value="1"/>
</dbReference>
<gene>
    <name evidence="3" type="ORF">DXG03_007030</name>
</gene>
<sequence length="492" mass="54631">MRPWVHSEPVQFALRTYALSLSLSLGPSLVPFLTALLKRKLSHKTGIKAFLRVLRREFGFDGFAFAMTLSVAGGAALGSLWDALNAAPKEYTDSQSLLDRLRAQFLILKVTAQSEDILEKPFATNALLVDEPLNRENLKGKRELAKTLMSRVDALVFWACSARIMWYFFYEPQRLPKSYVKWIATLANLDDRVVQTLRHLREGKWSYTKDSASHSNVLQEFSMELGHNASWGDPVALPAYGGAVADAAWKTLGVKNRPGVGGLPCELVHGTVGSSVGLEGSCTANYSIRGTMAFLEAIAIYLPVHFFPVLLTRPQTLLDLRKVLTTLFGAIRSATFLSAFVTLYWSSVCTTRSLVFARLFPGISHDFWDGPFGCIFAGSLLCGSSIWIENGRRRGEMALYVLPRAVRACLPDAWVRNGRGKARIAERLVFILSFSTLITAAVHRPETLRGLSRWTLSFVTKGPNAGFWKQKRRSESTPDTPTITPPTPKRGK</sequence>
<keyword evidence="2" id="KW-1133">Transmembrane helix</keyword>
<dbReference type="OrthoDB" id="4021778at2759"/>
<protein>
    <recommendedName>
        <fullName evidence="5">Integral membrane protein</fullName>
    </recommendedName>
</protein>
<keyword evidence="4" id="KW-1185">Reference proteome</keyword>